<organism evidence="7 8">
    <name type="scientific">Actinospica acidithermotolerans</name>
    <dbReference type="NCBI Taxonomy" id="2828514"/>
    <lineage>
        <taxon>Bacteria</taxon>
        <taxon>Bacillati</taxon>
        <taxon>Actinomycetota</taxon>
        <taxon>Actinomycetes</taxon>
        <taxon>Catenulisporales</taxon>
        <taxon>Actinospicaceae</taxon>
        <taxon>Actinospica</taxon>
    </lineage>
</organism>
<dbReference type="GO" id="GO:0005886">
    <property type="term" value="C:plasma membrane"/>
    <property type="evidence" value="ECO:0007669"/>
    <property type="project" value="UniProtKB-SubCell"/>
</dbReference>
<accession>A0A941EIB1</accession>
<protein>
    <submittedName>
        <fullName evidence="7">YihY/virulence factor BrkB family protein</fullName>
    </submittedName>
</protein>
<evidence type="ECO:0000256" key="4">
    <source>
        <dbReference type="ARBA" id="ARBA00022989"/>
    </source>
</evidence>
<feature type="transmembrane region" description="Helical" evidence="6">
    <location>
        <begin position="40"/>
        <end position="67"/>
    </location>
</feature>
<sequence>MQTRIPRVLVERFRKISEHVERTRVYRAYHRYGVQRGARLAAAMTYTAFLSIFPALVLAIAIATVFLGDGGVKRVNDYIDKQLPGLAEKFSLNGVVANAATVGLISGVILLWSALSWVNTARGSMRMIWGVDDMPGNYWGRKALDLVSLVGLGTMFAVVIAASSLTTGFAETVLRWMNIEDSTPAKLGLQALGVVISLVAQTAMFAYLLSGIPRLYMPRWILLRTAFVAALVFEVTKGLVTSYVTRVAGKSLYGAFGVPIAILIWFNLTFQMLLALSAWTATRTEEELAKRSGAERPLTTVRTSD</sequence>
<feature type="transmembrane region" description="Helical" evidence="6">
    <location>
        <begin position="146"/>
        <end position="167"/>
    </location>
</feature>
<dbReference type="PANTHER" id="PTHR30213">
    <property type="entry name" value="INNER MEMBRANE PROTEIN YHJD"/>
    <property type="match status" value="1"/>
</dbReference>
<dbReference type="EMBL" id="JAGSOH010000169">
    <property type="protein sequence ID" value="MBR7830943.1"/>
    <property type="molecule type" value="Genomic_DNA"/>
</dbReference>
<evidence type="ECO:0000313" key="8">
    <source>
        <dbReference type="Proteomes" id="UP000676325"/>
    </source>
</evidence>
<evidence type="ECO:0000256" key="1">
    <source>
        <dbReference type="ARBA" id="ARBA00004651"/>
    </source>
</evidence>
<keyword evidence="2" id="KW-1003">Cell membrane</keyword>
<dbReference type="Proteomes" id="UP000676325">
    <property type="component" value="Unassembled WGS sequence"/>
</dbReference>
<dbReference type="Pfam" id="PF03631">
    <property type="entry name" value="Virul_fac_BrkB"/>
    <property type="match status" value="1"/>
</dbReference>
<evidence type="ECO:0000256" key="5">
    <source>
        <dbReference type="ARBA" id="ARBA00023136"/>
    </source>
</evidence>
<keyword evidence="3 6" id="KW-0812">Transmembrane</keyword>
<evidence type="ECO:0000256" key="3">
    <source>
        <dbReference type="ARBA" id="ARBA00022692"/>
    </source>
</evidence>
<keyword evidence="4 6" id="KW-1133">Transmembrane helix</keyword>
<dbReference type="PANTHER" id="PTHR30213:SF1">
    <property type="entry name" value="INNER MEMBRANE PROTEIN YHJD"/>
    <property type="match status" value="1"/>
</dbReference>
<evidence type="ECO:0000256" key="2">
    <source>
        <dbReference type="ARBA" id="ARBA00022475"/>
    </source>
</evidence>
<dbReference type="RefSeq" id="WP_212522062.1">
    <property type="nucleotide sequence ID" value="NZ_JAGSOH010000169.1"/>
</dbReference>
<feature type="transmembrane region" description="Helical" evidence="6">
    <location>
        <begin position="252"/>
        <end position="281"/>
    </location>
</feature>
<gene>
    <name evidence="7" type="ORF">KDK95_31855</name>
</gene>
<evidence type="ECO:0000256" key="6">
    <source>
        <dbReference type="SAM" id="Phobius"/>
    </source>
</evidence>
<reference evidence="7" key="1">
    <citation type="submission" date="2021-04" db="EMBL/GenBank/DDBJ databases">
        <title>Genome based classification of Actinospica acidithermotolerans sp. nov., an actinobacterium isolated from an Indonesian hot spring.</title>
        <authorList>
            <person name="Kusuma A.B."/>
            <person name="Putra K.E."/>
            <person name="Nafisah S."/>
            <person name="Loh J."/>
            <person name="Nouioui I."/>
            <person name="Goodfellow M."/>
        </authorList>
    </citation>
    <scope>NUCLEOTIDE SEQUENCE</scope>
    <source>
        <strain evidence="7">MGRD01-02</strain>
    </source>
</reference>
<keyword evidence="5 6" id="KW-0472">Membrane</keyword>
<comment type="subcellular location">
    <subcellularLocation>
        <location evidence="1">Cell membrane</location>
        <topology evidence="1">Multi-pass membrane protein</topology>
    </subcellularLocation>
</comment>
<name>A0A941EIB1_9ACTN</name>
<dbReference type="PIRSF" id="PIRSF035875">
    <property type="entry name" value="RNase_BN"/>
    <property type="match status" value="1"/>
</dbReference>
<feature type="transmembrane region" description="Helical" evidence="6">
    <location>
        <begin position="221"/>
        <end position="240"/>
    </location>
</feature>
<feature type="transmembrane region" description="Helical" evidence="6">
    <location>
        <begin position="95"/>
        <end position="118"/>
    </location>
</feature>
<dbReference type="AlphaFoldDB" id="A0A941EIB1"/>
<evidence type="ECO:0000313" key="7">
    <source>
        <dbReference type="EMBL" id="MBR7830943.1"/>
    </source>
</evidence>
<feature type="transmembrane region" description="Helical" evidence="6">
    <location>
        <begin position="187"/>
        <end position="209"/>
    </location>
</feature>
<keyword evidence="8" id="KW-1185">Reference proteome</keyword>
<comment type="caution">
    <text evidence="7">The sequence shown here is derived from an EMBL/GenBank/DDBJ whole genome shotgun (WGS) entry which is preliminary data.</text>
</comment>
<dbReference type="InterPro" id="IPR017039">
    <property type="entry name" value="Virul_fac_BrkB"/>
</dbReference>
<proteinExistence type="predicted"/>